<feature type="region of interest" description="Disordered" evidence="1">
    <location>
        <begin position="742"/>
        <end position="763"/>
    </location>
</feature>
<feature type="region of interest" description="Disordered" evidence="1">
    <location>
        <begin position="900"/>
        <end position="927"/>
    </location>
</feature>
<feature type="compositionally biased region" description="Low complexity" evidence="1">
    <location>
        <begin position="1016"/>
        <end position="1025"/>
    </location>
</feature>
<feature type="compositionally biased region" description="Polar residues" evidence="1">
    <location>
        <begin position="743"/>
        <end position="760"/>
    </location>
</feature>
<feature type="compositionally biased region" description="Polar residues" evidence="1">
    <location>
        <begin position="1589"/>
        <end position="1606"/>
    </location>
</feature>
<comment type="caution">
    <text evidence="2">The sequence shown here is derived from an EMBL/GenBank/DDBJ whole genome shotgun (WGS) entry which is preliminary data.</text>
</comment>
<evidence type="ECO:0000313" key="3">
    <source>
        <dbReference type="Proteomes" id="UP000613740"/>
    </source>
</evidence>
<feature type="region of interest" description="Disordered" evidence="1">
    <location>
        <begin position="1"/>
        <end position="36"/>
    </location>
</feature>
<feature type="region of interest" description="Disordered" evidence="1">
    <location>
        <begin position="2352"/>
        <end position="2374"/>
    </location>
</feature>
<proteinExistence type="predicted"/>
<organism evidence="2 3">
    <name type="scientific">Chlamydomonas schloesseri</name>
    <dbReference type="NCBI Taxonomy" id="2026947"/>
    <lineage>
        <taxon>Eukaryota</taxon>
        <taxon>Viridiplantae</taxon>
        <taxon>Chlorophyta</taxon>
        <taxon>core chlorophytes</taxon>
        <taxon>Chlorophyceae</taxon>
        <taxon>CS clade</taxon>
        <taxon>Chlamydomonadales</taxon>
        <taxon>Chlamydomonadaceae</taxon>
        <taxon>Chlamydomonas</taxon>
    </lineage>
</organism>
<feature type="compositionally biased region" description="Low complexity" evidence="1">
    <location>
        <begin position="1753"/>
        <end position="1773"/>
    </location>
</feature>
<feature type="region of interest" description="Disordered" evidence="1">
    <location>
        <begin position="3117"/>
        <end position="3155"/>
    </location>
</feature>
<feature type="compositionally biased region" description="Polar residues" evidence="1">
    <location>
        <begin position="684"/>
        <end position="695"/>
    </location>
</feature>
<keyword evidence="3" id="KW-1185">Reference proteome</keyword>
<feature type="compositionally biased region" description="Low complexity" evidence="1">
    <location>
        <begin position="3063"/>
        <end position="3079"/>
    </location>
</feature>
<feature type="region of interest" description="Disordered" evidence="1">
    <location>
        <begin position="2228"/>
        <end position="2268"/>
    </location>
</feature>
<reference evidence="2" key="1">
    <citation type="journal article" date="2020" name="bioRxiv">
        <title>Comparative genomics of Chlamydomonas.</title>
        <authorList>
            <person name="Craig R.J."/>
            <person name="Hasan A.R."/>
            <person name="Ness R.W."/>
            <person name="Keightley P.D."/>
        </authorList>
    </citation>
    <scope>NUCLEOTIDE SEQUENCE</scope>
    <source>
        <strain evidence="2">CCAP 11/173</strain>
    </source>
</reference>
<feature type="compositionally biased region" description="Low complexity" evidence="1">
    <location>
        <begin position="1510"/>
        <end position="1538"/>
    </location>
</feature>
<feature type="region of interest" description="Disordered" evidence="1">
    <location>
        <begin position="1380"/>
        <end position="1404"/>
    </location>
</feature>
<feature type="region of interest" description="Disordered" evidence="1">
    <location>
        <begin position="2699"/>
        <end position="2720"/>
    </location>
</feature>
<feature type="region of interest" description="Disordered" evidence="1">
    <location>
        <begin position="71"/>
        <end position="98"/>
    </location>
</feature>
<feature type="compositionally biased region" description="Low complexity" evidence="1">
    <location>
        <begin position="1832"/>
        <end position="1849"/>
    </location>
</feature>
<dbReference type="Gene3D" id="3.50.50.60">
    <property type="entry name" value="FAD/NAD(P)-binding domain"/>
    <property type="match status" value="1"/>
</dbReference>
<feature type="compositionally biased region" description="Pro residues" evidence="1">
    <location>
        <begin position="1077"/>
        <end position="1086"/>
    </location>
</feature>
<evidence type="ECO:0000256" key="1">
    <source>
        <dbReference type="SAM" id="MobiDB-lite"/>
    </source>
</evidence>
<feature type="compositionally biased region" description="Low complexity" evidence="1">
    <location>
        <begin position="1795"/>
        <end position="1809"/>
    </location>
</feature>
<feature type="compositionally biased region" description="Low complexity" evidence="1">
    <location>
        <begin position="989"/>
        <end position="999"/>
    </location>
</feature>
<feature type="compositionally biased region" description="Low complexity" evidence="1">
    <location>
        <begin position="1336"/>
        <end position="1358"/>
    </location>
</feature>
<dbReference type="FunFam" id="3.50.50.60:FF:000479">
    <property type="entry name" value="Predicted protein"/>
    <property type="match status" value="1"/>
</dbReference>
<feature type="compositionally biased region" description="Low complexity" evidence="1">
    <location>
        <begin position="3046"/>
        <end position="3056"/>
    </location>
</feature>
<feature type="region of interest" description="Disordered" evidence="1">
    <location>
        <begin position="1689"/>
        <end position="1733"/>
    </location>
</feature>
<feature type="region of interest" description="Disordered" evidence="1">
    <location>
        <begin position="479"/>
        <end position="531"/>
    </location>
</feature>
<feature type="region of interest" description="Disordered" evidence="1">
    <location>
        <begin position="1257"/>
        <end position="1281"/>
    </location>
</feature>
<feature type="compositionally biased region" description="Low complexity" evidence="1">
    <location>
        <begin position="1615"/>
        <end position="1626"/>
    </location>
</feature>
<feature type="region of interest" description="Disordered" evidence="1">
    <location>
        <begin position="1509"/>
        <end position="1562"/>
    </location>
</feature>
<feature type="region of interest" description="Disordered" evidence="1">
    <location>
        <begin position="1753"/>
        <end position="1849"/>
    </location>
</feature>
<feature type="compositionally biased region" description="Pro residues" evidence="1">
    <location>
        <begin position="1262"/>
        <end position="1279"/>
    </location>
</feature>
<protein>
    <submittedName>
        <fullName evidence="2">Uncharacterized protein</fullName>
    </submittedName>
</protein>
<dbReference type="OrthoDB" id="552902at2759"/>
<feature type="region of interest" description="Disordered" evidence="1">
    <location>
        <begin position="1294"/>
        <end position="1364"/>
    </location>
</feature>
<name>A0A835WUH1_9CHLO</name>
<feature type="region of interest" description="Disordered" evidence="1">
    <location>
        <begin position="2753"/>
        <end position="2780"/>
    </location>
</feature>
<gene>
    <name evidence="2" type="ORF">HYH02_001246</name>
</gene>
<dbReference type="InterPro" id="IPR036188">
    <property type="entry name" value="FAD/NAD-bd_sf"/>
</dbReference>
<evidence type="ECO:0000313" key="2">
    <source>
        <dbReference type="EMBL" id="KAG2454212.1"/>
    </source>
</evidence>
<feature type="region of interest" description="Disordered" evidence="1">
    <location>
        <begin position="950"/>
        <end position="1025"/>
    </location>
</feature>
<feature type="region of interest" description="Disordered" evidence="1">
    <location>
        <begin position="2022"/>
        <end position="2049"/>
    </location>
</feature>
<feature type="compositionally biased region" description="Low complexity" evidence="1">
    <location>
        <begin position="1659"/>
        <end position="1676"/>
    </location>
</feature>
<feature type="region of interest" description="Disordered" evidence="1">
    <location>
        <begin position="2091"/>
        <end position="2119"/>
    </location>
</feature>
<feature type="region of interest" description="Disordered" evidence="1">
    <location>
        <begin position="1580"/>
        <end position="1677"/>
    </location>
</feature>
<sequence length="3172" mass="311247">MPASATTREEFDATTGAISVAPDRTGIGAHGGAAPAAESAPFLKLPAAALGALAAAGAAASGRSAAAARRSSFDATAASTGSRKPHAREQTPRPHQHRGRWLVTYVDLTWGTTGRMYADAVIVATGGPRPEPATTPAARTTQLTQPGGIGGGGGGCSQRALPAGAVPPKPTAALPASCHAATAADERTGASGVGSAGISSAHCTRFLAAPQATAVHVERAARVTVIGQGVAARDAACAAALLRQGEGVSVRAGQLPDDLLETSACHPQIMEACIDASEHEGLLSSARRRALAASLQPHYAAPQPGPLAKVLRAPAKRRFWALVKDKLALCCGGGGGSGGSSSGGEHLVLWAPSLHDPRFMPFLSAPLRQALLGGAGGDGDLTLYRGMVHPDVPGLAFVGLEAHAGSGLLLLELQAQWLAAHLAGQLALPSAAAMRADVAAQRAWRSGALAHPLMSAGGSLARRHEQGYLEQLREDLRGVGVTSFGEPPVPITSRGPTGGSTRSLAGGSRSSSPAVPSYSRRSSRCRGSEGRASLGLDATSAAAAAAAAAATKPPLAASGAVTPATLLSGMRTAEAGSPSAEAAAAAAAEEEAVAVAAGEHVGVQQGRQTSAAGGVRSEAHADIVHRVAVLAPALTVSGAAHVVDEPGAPLAAGPDTPSLRSPSGASAHLASATASPTVPAVPAGSTSATSQQTHPSALGPRRTQRHMAVVAEAMAAAAEASKAAAAAVAAAAASKAAAAARPTATSAHTPETTMPVTSSPALRAPTSPRAFRSFRVQEHQQASAQQELALRPHQTAPGEVFASGVGATGRSGTGGDSGLNARDLLRVGAVAAACNRRGMMATPGSPPPAAALRRSSKRALGWTPSFSRLSHCSRDEGDGGCSSSGGVGLDAAGLMAGWSSGGGSGRGGRSGRGSSVGGSGGAGAAAGAGGGYVEVVGLVQRRLRRHALRSDVGADSEGDSLQGGSVGSGGRCSSGSGALRHLDAVENRQQQQQQQQQLQGDHASQRVGTAAPVRQGSASSGRMPSSSAVFFQPTLGAAAAAAATSSSPVATDTSGSGTGIEVLGRSRKSSALSLPLLPSPSAPPHVPRMAQSALPSPPPPSRPSSPRVAAEALNPEASQLQRRRMYNVARKLQQQATAADDCTEASDGFREHTQDAHKRAAVSCATGASSSENHNRGVIEDQQSAGAVVALASSGPADALARSEQAAADAAASYARSVASASPFSTAAAPPSPPRTWHHQLFKPRPRTTAPHRLTCAAGAAEPPPGPLPLLPEPLPPGGPRILNVATIIREFQEQRQQHQHQQRSPASPPPPSPSPLAEHLQQAALLPSDPHQQHSGSAEGTGASATAAARANAEATGQLPPGELLHSEAMPIAGHAAGSLCEQSHSRVELPQPQPQQQQQPLKVQAELQADLLLSQSQGDDGSSSAAAARAAPASLASSAALVTGGAADPGTLLLLTAVTSDPEAVAAAAGAATEGNQLLISSGCSLVAAPSLTSMLQQPEPAVLTLGSSSSAAVPDGSSAAAAETASRAAESASGGSACGQGGSSSALPRPSNTRDGQEPEEGVLLGAVIKHIINTAPSVGTGDELTPSSLPQTRISPVTYQQQHRPRGVSEPLLKLPALPQALRSPLAPRRPADGTAPAASCSPAVRPLHASTRLSPNGGPASTSGGASPASPYYGTGVSSARAGRVMAAQQPFSRVSTPPSGGAGLLDDGDDAPLSPTTRRRQLAGLDSPTLMQLRQLLGLGMSDSGGPLPLLPIPDGSSSSGAVLGSGRQRGRSGSGATSGGMLSRRGSQQHLPSSAQQQQQQQKQRRTADGKAGPRRQLSSPTLQASGSGSGFSSSGGRSPAAAGRNAAAAATAAAAAAARQASYMSEGGAATPDGQMSPVVCDVAAVSAASAPVPCVIHVAAAAATGDAGAGAADGCAAGLAAGRMGASSAVPGGGCGVWAHRLSDCCHMLGCSAADSGSASFSANAEAAAASSGVTAAADLIPAAEPPAAMSAAVAPVADASAANATATSDAAASTEADASASTKSPAPAQSPAADTEAAAAAVTGAASDAGSKSAASSLELSLRTLVVNQHRREALHQLQAAGISGDLNTPALPPPSPSFTRPGSQPGAEAPVGVEVEAAPANGSTPPPVQLRLPGLTSTAHFISTAEAAVSGAVHHSDSSNAISCSGGAAIAGGASSSTAGPVAAWGALVSAAEPAPARRAAGLAGVAVGSPIGGPALQQGRAQAMPGSRDATAGPNFGGAAGQSVPPSAATPPSFARHSWQPLRTTQSSLTAAGHPLPELMLQPPSGGAHQQLQVRKTLSSSAVLLPAGGGGAAAGVLASVTAGATAAGIGTFARRGYSWGSGASSHGSSSGGGSSRAGSGKALLASTAEGQATAEARASIARAMAATAMFTSSRRILPVPEGCQLGGTEASRSLGYGDSSASAPLPVFARGSMPFQRRSASGTDGMGAAAFGSNRYALTRRPQSSSSTAVALPCSGMRDGSSATPAATASAPAVGILGDKPAPLRRRQLSLSSLLAAAGFGGEAACRPTEQPLRGLSGRRGAASTVAAAVQQSATATPQSCSPRATFGLPVGARGFHSDLLPLDPDSPPASAPQLQPTVSELGLGLGLAATVLRPTGTPAFCIRLQPRGRRGSSSMGAMLLPASAPVELAGDLFGDAAEAAAGLGSRGEGALNASSLLDTLLGIHGTDADAPGRPPVAVRGNSASSTGGKAAWVTSMAGTGQAGGAVNGETRAASVPSMLALQSPSGGQPLPTPSEAHVGCSSAASTGNAAGGTGTAAAAAATAALAAARQSVDAAAAMASGGDVDTENFLIITLMLMSRGGPDSTAHVSGGAAGDSATALTGGLGAESAGGGAPAAAAAATATATATTTAAAAGTASQLLSSAARGSFDFAAAAAAAVAAAAARPYSRTTAGRWRPAAGLAVPSEVDEHRARHELECLDMVAPSTSGSLRGVSSAGASSAAGLGPEPSSWGTSTTGGHTTPVGLVAPLRKSSCGMAAPVAASAPLAATVLTSNVLRPQHVEAARPFLGAQVKAASPPSSSALGPEPPALLDPAQGGPGPAGQSDGAESAPAFLEVRPRAQPPVLQAPPQLSQLLRCSVPQPELDRRAEVPPPSPCELHGNDRIGRGAGAVAAPGKPPKKGRIWSSLFGALRRHAQRKTE</sequence>
<dbReference type="Proteomes" id="UP000613740">
    <property type="component" value="Unassembled WGS sequence"/>
</dbReference>
<accession>A0A835WUH1</accession>
<feature type="compositionally biased region" description="Low complexity" evidence="1">
    <location>
        <begin position="508"/>
        <end position="520"/>
    </location>
</feature>
<feature type="region of interest" description="Disordered" evidence="1">
    <location>
        <begin position="3044"/>
        <end position="3080"/>
    </location>
</feature>
<feature type="region of interest" description="Disordered" evidence="1">
    <location>
        <begin position="2961"/>
        <end position="2996"/>
    </location>
</feature>
<feature type="compositionally biased region" description="Low complexity" evidence="1">
    <location>
        <begin position="670"/>
        <end position="683"/>
    </location>
</feature>
<feature type="region of interest" description="Disordered" evidence="1">
    <location>
        <begin position="1072"/>
        <end position="1110"/>
    </location>
</feature>
<dbReference type="SUPFAM" id="SSF51905">
    <property type="entry name" value="FAD/NAD(P)-binding domain"/>
    <property type="match status" value="1"/>
</dbReference>
<feature type="region of interest" description="Disordered" evidence="1">
    <location>
        <begin position="647"/>
        <end position="704"/>
    </location>
</feature>
<dbReference type="EMBL" id="JAEHOD010000002">
    <property type="protein sequence ID" value="KAG2454212.1"/>
    <property type="molecule type" value="Genomic_DNA"/>
</dbReference>